<dbReference type="Pfam" id="PF01081">
    <property type="entry name" value="Aldolase"/>
    <property type="match status" value="1"/>
</dbReference>
<evidence type="ECO:0000256" key="2">
    <source>
        <dbReference type="ARBA" id="ARBA00006906"/>
    </source>
</evidence>
<dbReference type="InterPro" id="IPR000887">
    <property type="entry name" value="Aldlse_KDPG_KHG"/>
</dbReference>
<dbReference type="EMBL" id="KX906370">
    <property type="protein sequence ID" value="ASK38310.1"/>
    <property type="molecule type" value="Genomic_DNA"/>
</dbReference>
<comment type="similarity">
    <text evidence="2">Belongs to the KHG/KDPG aldolase family.</text>
</comment>
<evidence type="ECO:0000256" key="5">
    <source>
        <dbReference type="ARBA" id="ARBA00023277"/>
    </source>
</evidence>
<evidence type="ECO:0000256" key="4">
    <source>
        <dbReference type="ARBA" id="ARBA00023239"/>
    </source>
</evidence>
<evidence type="ECO:0000313" key="6">
    <source>
        <dbReference type="EMBL" id="ASK38310.1"/>
    </source>
</evidence>
<dbReference type="AlphaFoldDB" id="A0A220SY00"/>
<dbReference type="NCBIfam" id="TIGR01182">
    <property type="entry name" value="eda"/>
    <property type="match status" value="1"/>
</dbReference>
<dbReference type="CDD" id="cd00452">
    <property type="entry name" value="KDPG_aldolase"/>
    <property type="match status" value="1"/>
</dbReference>
<protein>
    <submittedName>
        <fullName evidence="6">KHG/KDPG aldolase</fullName>
    </submittedName>
</protein>
<dbReference type="InterPro" id="IPR013785">
    <property type="entry name" value="Aldolase_TIM"/>
</dbReference>
<reference evidence="6" key="1">
    <citation type="submission" date="2016-09" db="EMBL/GenBank/DDBJ databases">
        <title>A plasmid goes viral.</title>
        <authorList>
            <person name="Erdmann S."/>
            <person name="Tschitschko B."/>
            <person name="Cavicchioli R."/>
        </authorList>
    </citation>
    <scope>NUCLEOTIDE SEQUENCE</scope>
    <source>
        <strain evidence="6">HLS1</strain>
        <plasmid evidence="6">pR1SE2</plasmid>
    </source>
</reference>
<geneLocation type="plasmid" evidence="6">
    <name>pR1SE2</name>
</geneLocation>
<proteinExistence type="inferred from homology"/>
<name>A0A220SY00_9EURY</name>
<keyword evidence="6" id="KW-0614">Plasmid</keyword>
<keyword evidence="4" id="KW-0456">Lyase</keyword>
<keyword evidence="5" id="KW-0119">Carbohydrate metabolism</keyword>
<dbReference type="SUPFAM" id="SSF51569">
    <property type="entry name" value="Aldolase"/>
    <property type="match status" value="1"/>
</dbReference>
<evidence type="ECO:0000256" key="1">
    <source>
        <dbReference type="ARBA" id="ARBA00004761"/>
    </source>
</evidence>
<sequence>MPAIRNTRMHSQRVDQIGESGVIAILRGVDPESAIDVATAVIDGGVTALEVTADTPNVAETIGSLSDRFDDVLVGAGTVLDAETARAVQLAGAEFLVTPTVDVGVIETGNRYATPVATGAFTPTEAIRAYEAGADFVKVFPAATGGPGHVAALGGPLPQIPLVPTGGVGPSNAGAYIEAGAAAVGVGSAIVTDDAVANEEYEVIAENARRTVDAVAAARDR</sequence>
<dbReference type="PANTHER" id="PTHR30246:SF1">
    <property type="entry name" value="2-DEHYDRO-3-DEOXY-6-PHOSPHOGALACTONATE ALDOLASE-RELATED"/>
    <property type="match status" value="1"/>
</dbReference>
<accession>A0A220SY00</accession>
<comment type="pathway">
    <text evidence="1">Carbohydrate acid metabolism.</text>
</comment>
<organism evidence="6">
    <name type="scientific">Halorubrum lacusprofundi</name>
    <dbReference type="NCBI Taxonomy" id="2247"/>
    <lineage>
        <taxon>Archaea</taxon>
        <taxon>Methanobacteriati</taxon>
        <taxon>Methanobacteriota</taxon>
        <taxon>Stenosarchaea group</taxon>
        <taxon>Halobacteria</taxon>
        <taxon>Halobacteriales</taxon>
        <taxon>Haloferacaceae</taxon>
        <taxon>Halorubrum</taxon>
    </lineage>
</organism>
<dbReference type="PANTHER" id="PTHR30246">
    <property type="entry name" value="2-KETO-3-DEOXY-6-PHOSPHOGLUCONATE ALDOLASE"/>
    <property type="match status" value="1"/>
</dbReference>
<dbReference type="GO" id="GO:0016829">
    <property type="term" value="F:lyase activity"/>
    <property type="evidence" value="ECO:0007669"/>
    <property type="project" value="UniProtKB-KW"/>
</dbReference>
<comment type="subunit">
    <text evidence="3">Homotrimer.</text>
</comment>
<dbReference type="Gene3D" id="3.20.20.70">
    <property type="entry name" value="Aldolase class I"/>
    <property type="match status" value="1"/>
</dbReference>
<evidence type="ECO:0000256" key="3">
    <source>
        <dbReference type="ARBA" id="ARBA00011233"/>
    </source>
</evidence>